<sequence>MTHSDDGVPRTVLTKPKNHGSGISSRWFRNAVSPQPCHVT</sequence>
<feature type="non-terminal residue" evidence="2">
    <location>
        <position position="40"/>
    </location>
</feature>
<reference evidence="2" key="1">
    <citation type="submission" date="2018-05" db="EMBL/GenBank/DDBJ databases">
        <authorList>
            <person name="Lanie J.A."/>
            <person name="Ng W.-L."/>
            <person name="Kazmierczak K.M."/>
            <person name="Andrzejewski T.M."/>
            <person name="Davidsen T.M."/>
            <person name="Wayne K.J."/>
            <person name="Tettelin H."/>
            <person name="Glass J.I."/>
            <person name="Rusch D."/>
            <person name="Podicherti R."/>
            <person name="Tsui H.-C.T."/>
            <person name="Winkler M.E."/>
        </authorList>
    </citation>
    <scope>NUCLEOTIDE SEQUENCE</scope>
</reference>
<evidence type="ECO:0000256" key="1">
    <source>
        <dbReference type="SAM" id="MobiDB-lite"/>
    </source>
</evidence>
<proteinExistence type="predicted"/>
<name>A0A382L1R9_9ZZZZ</name>
<dbReference type="EMBL" id="UINC01083737">
    <property type="protein sequence ID" value="SVC29735.1"/>
    <property type="molecule type" value="Genomic_DNA"/>
</dbReference>
<dbReference type="AlphaFoldDB" id="A0A382L1R9"/>
<feature type="region of interest" description="Disordered" evidence="1">
    <location>
        <begin position="1"/>
        <end position="40"/>
    </location>
</feature>
<protein>
    <submittedName>
        <fullName evidence="2">Uncharacterized protein</fullName>
    </submittedName>
</protein>
<organism evidence="2">
    <name type="scientific">marine metagenome</name>
    <dbReference type="NCBI Taxonomy" id="408172"/>
    <lineage>
        <taxon>unclassified sequences</taxon>
        <taxon>metagenomes</taxon>
        <taxon>ecological metagenomes</taxon>
    </lineage>
</organism>
<accession>A0A382L1R9</accession>
<gene>
    <name evidence="2" type="ORF">METZ01_LOCUS282589</name>
</gene>
<evidence type="ECO:0000313" key="2">
    <source>
        <dbReference type="EMBL" id="SVC29735.1"/>
    </source>
</evidence>